<dbReference type="SUPFAM" id="SSF54637">
    <property type="entry name" value="Thioesterase/thiol ester dehydrase-isomerase"/>
    <property type="match status" value="1"/>
</dbReference>
<organism evidence="2">
    <name type="scientific">mine drainage metagenome</name>
    <dbReference type="NCBI Taxonomy" id="410659"/>
    <lineage>
        <taxon>unclassified sequences</taxon>
        <taxon>metagenomes</taxon>
        <taxon>ecological metagenomes</taxon>
    </lineage>
</organism>
<dbReference type="InterPro" id="IPR036291">
    <property type="entry name" value="NAD(P)-bd_dom_sf"/>
</dbReference>
<sequence length="481" mass="53898">MGDVASSVKFSRIYGLEDQNRFAILSGDYNPMHIDQVAARRMLVGEPVVHGVHLLLCGLEAIAQLWWREKKCMKITSLKASFPKPALVGDEVSFEVSASGEGAHKVQAIIGVDCVLEAEIVAYNASTDSGNVLKPAGDVCTQAVRLVIEDIESAEGAMPIWCDCELVNAMFPACLGVFGEMVMADLLAMTRLVGMYCPGLQSVFNKIDLKFHSRMQNWVLNYRVFDFDKRFFHIRMDVVGDRFKGVLSCFYRPEAAEQETTENLKNKIGNECFKNQVALIIGGTRGLGEVTAKIIAAGGGHPIITYYQGHDDALRVANDILSSGHKCDIVYLNVADASKEIARIFSGENSPNSIYYFATPKIFVRRREFFNRDLFFKFNDYYVRYFSAILDASLGACSHNIKVFYPSSVAIDENVRDLFEYALAKKNSEEVCNFYNTLSDRVSIITHRLPRIRTDQTATIIPYPSEEPFDVMFDIIKKMSV</sequence>
<comment type="caution">
    <text evidence="2">The sequence shown here is derived from an EMBL/GenBank/DDBJ whole genome shotgun (WGS) entry which is preliminary data.</text>
</comment>
<dbReference type="InterPro" id="IPR050965">
    <property type="entry name" value="UPF0336/Enoyl-CoA_hydratase"/>
</dbReference>
<dbReference type="Gene3D" id="3.10.129.10">
    <property type="entry name" value="Hotdog Thioesterase"/>
    <property type="match status" value="1"/>
</dbReference>
<dbReference type="GO" id="GO:0019171">
    <property type="term" value="F:(3R)-hydroxyacyl-[acyl-carrier-protein] dehydratase activity"/>
    <property type="evidence" value="ECO:0007669"/>
    <property type="project" value="TreeGrafter"/>
</dbReference>
<dbReference type="CDD" id="cd03441">
    <property type="entry name" value="R_hydratase_like"/>
    <property type="match status" value="1"/>
</dbReference>
<evidence type="ECO:0000313" key="2">
    <source>
        <dbReference type="EMBL" id="OIQ92732.1"/>
    </source>
</evidence>
<feature type="domain" description="MaoC-like" evidence="1">
    <location>
        <begin position="17"/>
        <end position="105"/>
    </location>
</feature>
<dbReference type="PANTHER" id="PTHR43437">
    <property type="entry name" value="HYDROXYACYL-THIOESTER DEHYDRATASE TYPE 2, MITOCHONDRIAL-RELATED"/>
    <property type="match status" value="1"/>
</dbReference>
<gene>
    <name evidence="2" type="ORF">GALL_253350</name>
</gene>
<dbReference type="SUPFAM" id="SSF51735">
    <property type="entry name" value="NAD(P)-binding Rossmann-fold domains"/>
    <property type="match status" value="1"/>
</dbReference>
<protein>
    <submittedName>
        <fullName evidence="2">Enoyl-(Acyl carrier protein) reductase</fullName>
    </submittedName>
</protein>
<proteinExistence type="predicted"/>
<dbReference type="Gene3D" id="3.40.50.720">
    <property type="entry name" value="NAD(P)-binding Rossmann-like Domain"/>
    <property type="match status" value="1"/>
</dbReference>
<dbReference type="EMBL" id="MLJW01000224">
    <property type="protein sequence ID" value="OIQ92732.1"/>
    <property type="molecule type" value="Genomic_DNA"/>
</dbReference>
<name>A0A1J5RKU8_9ZZZZ</name>
<dbReference type="GO" id="GO:0006633">
    <property type="term" value="P:fatty acid biosynthetic process"/>
    <property type="evidence" value="ECO:0007669"/>
    <property type="project" value="TreeGrafter"/>
</dbReference>
<dbReference type="InterPro" id="IPR002539">
    <property type="entry name" value="MaoC-like_dom"/>
</dbReference>
<reference evidence="2" key="1">
    <citation type="submission" date="2016-10" db="EMBL/GenBank/DDBJ databases">
        <title>Sequence of Gallionella enrichment culture.</title>
        <authorList>
            <person name="Poehlein A."/>
            <person name="Muehling M."/>
            <person name="Daniel R."/>
        </authorList>
    </citation>
    <scope>NUCLEOTIDE SEQUENCE</scope>
</reference>
<dbReference type="PANTHER" id="PTHR43437:SF3">
    <property type="entry name" value="HYDROXYACYL-THIOESTER DEHYDRATASE TYPE 2, MITOCHONDRIAL"/>
    <property type="match status" value="1"/>
</dbReference>
<dbReference type="AlphaFoldDB" id="A0A1J5RKU8"/>
<accession>A0A1J5RKU8</accession>
<evidence type="ECO:0000259" key="1">
    <source>
        <dbReference type="Pfam" id="PF01575"/>
    </source>
</evidence>
<dbReference type="InterPro" id="IPR029069">
    <property type="entry name" value="HotDog_dom_sf"/>
</dbReference>
<dbReference type="Pfam" id="PF01575">
    <property type="entry name" value="MaoC_dehydratas"/>
    <property type="match status" value="1"/>
</dbReference>